<dbReference type="Proteomes" id="UP000010880">
    <property type="component" value="Chromosome"/>
</dbReference>
<dbReference type="PIRSF" id="PIRSF005690">
    <property type="entry name" value="GerBA"/>
    <property type="match status" value="1"/>
</dbReference>
<dbReference type="AlphaFoldDB" id="L0K7F1"/>
<feature type="transmembrane region" description="Helical" evidence="3">
    <location>
        <begin position="440"/>
        <end position="464"/>
    </location>
</feature>
<organism evidence="4 5">
    <name type="scientific">Halobacteroides halobius (strain ATCC 35273 / DSM 5150 / MD-1)</name>
    <dbReference type="NCBI Taxonomy" id="748449"/>
    <lineage>
        <taxon>Bacteria</taxon>
        <taxon>Bacillati</taxon>
        <taxon>Bacillota</taxon>
        <taxon>Clostridia</taxon>
        <taxon>Halanaerobiales</taxon>
        <taxon>Halobacteroidaceae</taxon>
        <taxon>Halobacteroides</taxon>
    </lineage>
</organism>
<keyword evidence="5" id="KW-1185">Reference proteome</keyword>
<dbReference type="KEGG" id="hhl:Halha_0010"/>
<dbReference type="PANTHER" id="PTHR22550">
    <property type="entry name" value="SPORE GERMINATION PROTEIN"/>
    <property type="match status" value="1"/>
</dbReference>
<evidence type="ECO:0000256" key="1">
    <source>
        <dbReference type="ARBA" id="ARBA00005278"/>
    </source>
</evidence>
<comment type="similarity">
    <text evidence="1">Belongs to the GerABKA family.</text>
</comment>
<dbReference type="STRING" id="748449.Halha_0010"/>
<feature type="transmembrane region" description="Helical" evidence="3">
    <location>
        <begin position="385"/>
        <end position="404"/>
    </location>
</feature>
<protein>
    <submittedName>
        <fullName evidence="4">Spore germination protein, GerA family</fullName>
    </submittedName>
</protein>
<dbReference type="InterPro" id="IPR050768">
    <property type="entry name" value="UPF0353/GerABKA_families"/>
</dbReference>
<proteinExistence type="inferred from homology"/>
<dbReference type="EMBL" id="CP003359">
    <property type="protein sequence ID" value="AGB40048.1"/>
    <property type="molecule type" value="Genomic_DNA"/>
</dbReference>
<dbReference type="Pfam" id="PF03323">
    <property type="entry name" value="GerA"/>
    <property type="match status" value="1"/>
</dbReference>
<name>L0K7F1_HALHC</name>
<dbReference type="GO" id="GO:0016020">
    <property type="term" value="C:membrane"/>
    <property type="evidence" value="ECO:0007669"/>
    <property type="project" value="InterPro"/>
</dbReference>
<dbReference type="RefSeq" id="WP_015325776.1">
    <property type="nucleotide sequence ID" value="NC_019978.1"/>
</dbReference>
<keyword evidence="3" id="KW-1133">Transmembrane helix</keyword>
<keyword evidence="2 3" id="KW-0472">Membrane</keyword>
<dbReference type="InterPro" id="IPR004995">
    <property type="entry name" value="Spore_Ger"/>
</dbReference>
<sequence>MVWDKLKERIEGVVGFDGQQLELGLEVENLKKDLQQNKKILKGILGESNDVIIKNFNLTGDKNKPALLVYIDGLVNTGLLETAVIDPLLHKLKLKDLKNKSNQEKIDMIQESILTSSSTEQQGKLSKIIKLILSGESLLLIDRIDKGLIISSKGWEARAVSEPTTESVVRGPRDGFTENLRTNTAHVRRRLRDPGLRIENHTLGRRSQTDVAILYIDDLTNEHILDEAVKRVTNIEIDGVLESGYVEQFIEDSSFSPFPQIQSTERPDKAVANLLEGRVVIIVDGTPFALIIPAVLDQFYQSPEDYYQRFIVASLTRIIRVVGGLISLALPAFYIAITSFHPEMLPTVFMLSIAGGRAQVPLPAYMEAFLMEVIIEILREASVRLPNLIGSTLGIVGALVIGNAAVNAGLVSPSMVIVVALTTLGSFTTPNYNAAIALRILRYILMVLASSFGLYGLMLGLIGITVHLASLKSFGIPYLTPFAPSRISDLKDSIVRFPLWKMVKRPVLMRTEDPDKKESSQEGDTD</sequence>
<dbReference type="eggNOG" id="COG0697">
    <property type="taxonomic scope" value="Bacteria"/>
</dbReference>
<evidence type="ECO:0000313" key="5">
    <source>
        <dbReference type="Proteomes" id="UP000010880"/>
    </source>
</evidence>
<dbReference type="OrthoDB" id="1726708at2"/>
<dbReference type="HOGENOM" id="CLU_021639_4_1_9"/>
<feature type="transmembrane region" description="Helical" evidence="3">
    <location>
        <begin position="360"/>
        <end position="378"/>
    </location>
</feature>
<keyword evidence="3" id="KW-0812">Transmembrane</keyword>
<feature type="transmembrane region" description="Helical" evidence="3">
    <location>
        <begin position="410"/>
        <end position="428"/>
    </location>
</feature>
<dbReference type="GO" id="GO:0009847">
    <property type="term" value="P:spore germination"/>
    <property type="evidence" value="ECO:0007669"/>
    <property type="project" value="InterPro"/>
</dbReference>
<gene>
    <name evidence="4" type="ordered locus">Halha_0010</name>
</gene>
<reference evidence="5" key="1">
    <citation type="submission" date="2012-02" db="EMBL/GenBank/DDBJ databases">
        <title>The complete genome of Halobacteroides halobius DSM 5150.</title>
        <authorList>
            <person name="Lucas S."/>
            <person name="Copeland A."/>
            <person name="Lapidus A."/>
            <person name="Glavina del Rio T."/>
            <person name="Dalin E."/>
            <person name="Tice H."/>
            <person name="Bruce D."/>
            <person name="Goodwin L."/>
            <person name="Pitluck S."/>
            <person name="Peters L."/>
            <person name="Mikhailova N."/>
            <person name="Gu W."/>
            <person name="Kyrpides N."/>
            <person name="Mavromatis K."/>
            <person name="Ivanova N."/>
            <person name="Brettin T."/>
            <person name="Detter J.C."/>
            <person name="Han C."/>
            <person name="Larimer F."/>
            <person name="Land M."/>
            <person name="Hauser L."/>
            <person name="Markowitz V."/>
            <person name="Cheng J.-F."/>
            <person name="Hugenholtz P."/>
            <person name="Woyke T."/>
            <person name="Wu D."/>
            <person name="Tindall B."/>
            <person name="Pomrenke H."/>
            <person name="Brambilla E."/>
            <person name="Klenk H.-P."/>
            <person name="Eisen J.A."/>
        </authorList>
    </citation>
    <scope>NUCLEOTIDE SEQUENCE [LARGE SCALE GENOMIC DNA]</scope>
    <source>
        <strain evidence="5">ATCC 35273 / DSM 5150 / MD-1</strain>
    </source>
</reference>
<evidence type="ECO:0000313" key="4">
    <source>
        <dbReference type="EMBL" id="AGB40048.1"/>
    </source>
</evidence>
<feature type="transmembrane region" description="Helical" evidence="3">
    <location>
        <begin position="318"/>
        <end position="340"/>
    </location>
</feature>
<dbReference type="PATRIC" id="fig|748449.3.peg.10"/>
<accession>L0K7F1</accession>
<evidence type="ECO:0000256" key="2">
    <source>
        <dbReference type="ARBA" id="ARBA00023136"/>
    </source>
</evidence>
<evidence type="ECO:0000256" key="3">
    <source>
        <dbReference type="SAM" id="Phobius"/>
    </source>
</evidence>
<dbReference type="PANTHER" id="PTHR22550:SF5">
    <property type="entry name" value="LEUCINE ZIPPER PROTEIN 4"/>
    <property type="match status" value="1"/>
</dbReference>